<comment type="subcellular location">
    <subcellularLocation>
        <location evidence="1">Secreted</location>
    </subcellularLocation>
</comment>
<reference evidence="8" key="1">
    <citation type="journal article" date="2023" name="Mol. Biol. Evol.">
        <title>Third-Generation Sequencing Reveals the Adaptive Role of the Epigenome in Three Deep-Sea Polychaetes.</title>
        <authorList>
            <person name="Perez M."/>
            <person name="Aroh O."/>
            <person name="Sun Y."/>
            <person name="Lan Y."/>
            <person name="Juniper S.K."/>
            <person name="Young C.R."/>
            <person name="Angers B."/>
            <person name="Qian P.Y."/>
        </authorList>
    </citation>
    <scope>NUCLEOTIDE SEQUENCE</scope>
    <source>
        <strain evidence="8">P08H-3</strain>
    </source>
</reference>
<organism evidence="8 9">
    <name type="scientific">Paralvinella palmiformis</name>
    <dbReference type="NCBI Taxonomy" id="53620"/>
    <lineage>
        <taxon>Eukaryota</taxon>
        <taxon>Metazoa</taxon>
        <taxon>Spiralia</taxon>
        <taxon>Lophotrochozoa</taxon>
        <taxon>Annelida</taxon>
        <taxon>Polychaeta</taxon>
        <taxon>Sedentaria</taxon>
        <taxon>Canalipalpata</taxon>
        <taxon>Terebellida</taxon>
        <taxon>Terebelliformia</taxon>
        <taxon>Alvinellidae</taxon>
        <taxon>Paralvinella</taxon>
    </lineage>
</organism>
<dbReference type="SMART" id="SM00110">
    <property type="entry name" value="C1Q"/>
    <property type="match status" value="1"/>
</dbReference>
<evidence type="ECO:0000313" key="8">
    <source>
        <dbReference type="EMBL" id="KAK2149743.1"/>
    </source>
</evidence>
<feature type="compositionally biased region" description="Basic residues" evidence="5">
    <location>
        <begin position="26"/>
        <end position="43"/>
    </location>
</feature>
<dbReference type="Proteomes" id="UP001208570">
    <property type="component" value="Unassembled WGS sequence"/>
</dbReference>
<evidence type="ECO:0000256" key="6">
    <source>
        <dbReference type="SAM" id="SignalP"/>
    </source>
</evidence>
<evidence type="ECO:0000256" key="2">
    <source>
        <dbReference type="ARBA" id="ARBA00022525"/>
    </source>
</evidence>
<evidence type="ECO:0000256" key="4">
    <source>
        <dbReference type="ARBA" id="ARBA00023119"/>
    </source>
</evidence>
<dbReference type="PANTHER" id="PTHR15427:SF52">
    <property type="entry name" value="C1Q DOMAIN-CONTAINING PROTEIN"/>
    <property type="match status" value="1"/>
</dbReference>
<dbReference type="PROSITE" id="PS50871">
    <property type="entry name" value="C1Q"/>
    <property type="match status" value="1"/>
</dbReference>
<keyword evidence="4" id="KW-0176">Collagen</keyword>
<evidence type="ECO:0000259" key="7">
    <source>
        <dbReference type="PROSITE" id="PS50871"/>
    </source>
</evidence>
<keyword evidence="3 6" id="KW-0732">Signal</keyword>
<protein>
    <recommendedName>
        <fullName evidence="7">C1q domain-containing protein</fullName>
    </recommendedName>
</protein>
<proteinExistence type="predicted"/>
<dbReference type="EMBL" id="JAODUP010000438">
    <property type="protein sequence ID" value="KAK2149743.1"/>
    <property type="molecule type" value="Genomic_DNA"/>
</dbReference>
<evidence type="ECO:0000256" key="5">
    <source>
        <dbReference type="SAM" id="MobiDB-lite"/>
    </source>
</evidence>
<dbReference type="GO" id="GO:0005576">
    <property type="term" value="C:extracellular region"/>
    <property type="evidence" value="ECO:0007669"/>
    <property type="project" value="UniProtKB-SubCell"/>
</dbReference>
<accession>A0AAD9JBP7</accession>
<dbReference type="InterPro" id="IPR050392">
    <property type="entry name" value="Collagen/C1q_domain"/>
</dbReference>
<sequence length="310" mass="33609">MRYTNVLLIIFILVCTRTASATSSKGKVKARSSRPKGGSHHKSWQCFIKGCPIPVGLPGRDGQIGPPGSTGIQGIQGVPGVQGVQGARGPQGERGYKGEKGQKGRRGFKGHKGDKVVVHESPPSQRDIQVAFTVTMNDDIPANNGYKYNRLMHFDVVITNIGAGYDVKSGHFKPPINGTYFFGFGGVSFDGQNILLHLVKDGQRIISAYDNSGCRCCGTAAHVRTDSEWKCAGSSSNGVILILSEGEDVWIELADGYGVHNALYHNYASFYGYLLFQTPPQQQQQQPQQQQQQPNQQTKGRGIKGDEGLS</sequence>
<dbReference type="AlphaFoldDB" id="A0AAD9JBP7"/>
<dbReference type="Gene3D" id="2.60.120.40">
    <property type="match status" value="1"/>
</dbReference>
<feature type="region of interest" description="Disordered" evidence="5">
    <location>
        <begin position="23"/>
        <end position="43"/>
    </location>
</feature>
<dbReference type="Pfam" id="PF00386">
    <property type="entry name" value="C1q"/>
    <property type="match status" value="1"/>
</dbReference>
<dbReference type="SUPFAM" id="SSF49842">
    <property type="entry name" value="TNF-like"/>
    <property type="match status" value="1"/>
</dbReference>
<dbReference type="InterPro" id="IPR008160">
    <property type="entry name" value="Collagen"/>
</dbReference>
<comment type="caution">
    <text evidence="8">The sequence shown here is derived from an EMBL/GenBank/DDBJ whole genome shotgun (WGS) entry which is preliminary data.</text>
</comment>
<name>A0AAD9JBP7_9ANNE</name>
<keyword evidence="2" id="KW-0964">Secreted</keyword>
<feature type="compositionally biased region" description="Low complexity" evidence="5">
    <location>
        <begin position="280"/>
        <end position="297"/>
    </location>
</feature>
<feature type="region of interest" description="Disordered" evidence="5">
    <location>
        <begin position="58"/>
        <end position="122"/>
    </location>
</feature>
<dbReference type="InterPro" id="IPR008983">
    <property type="entry name" value="Tumour_necrosis_fac-like_dom"/>
</dbReference>
<keyword evidence="9" id="KW-1185">Reference proteome</keyword>
<feature type="signal peptide" evidence="6">
    <location>
        <begin position="1"/>
        <end position="21"/>
    </location>
</feature>
<dbReference type="PANTHER" id="PTHR15427">
    <property type="entry name" value="EMILIN ELASTIN MICROFIBRIL INTERFACE-LOCATED PROTEIN ELASTIN MICROFIBRIL INTERFACER"/>
    <property type="match status" value="1"/>
</dbReference>
<evidence type="ECO:0000256" key="1">
    <source>
        <dbReference type="ARBA" id="ARBA00004613"/>
    </source>
</evidence>
<evidence type="ECO:0000313" key="9">
    <source>
        <dbReference type="Proteomes" id="UP001208570"/>
    </source>
</evidence>
<dbReference type="Pfam" id="PF01391">
    <property type="entry name" value="Collagen"/>
    <property type="match status" value="1"/>
</dbReference>
<dbReference type="InterPro" id="IPR001073">
    <property type="entry name" value="C1q_dom"/>
</dbReference>
<gene>
    <name evidence="8" type="ORF">LSH36_438g01000</name>
</gene>
<feature type="chain" id="PRO_5041897524" description="C1q domain-containing protein" evidence="6">
    <location>
        <begin position="22"/>
        <end position="310"/>
    </location>
</feature>
<evidence type="ECO:0000256" key="3">
    <source>
        <dbReference type="ARBA" id="ARBA00022729"/>
    </source>
</evidence>
<feature type="compositionally biased region" description="Low complexity" evidence="5">
    <location>
        <begin position="72"/>
        <end position="90"/>
    </location>
</feature>
<feature type="domain" description="C1q" evidence="7">
    <location>
        <begin position="125"/>
        <end position="281"/>
    </location>
</feature>
<feature type="region of interest" description="Disordered" evidence="5">
    <location>
        <begin position="280"/>
        <end position="310"/>
    </location>
</feature>